<sequence length="58" mass="6474">MHRGVRAYRVRSKTITRSGAEMTVDMRLSQRTDIVSHMLDISGVHDATLVSCQNESAV</sequence>
<reference evidence="1" key="1">
    <citation type="submission" date="2019-08" db="EMBL/GenBank/DDBJ databases">
        <authorList>
            <person name="Kucharzyk K."/>
            <person name="Murdoch R.W."/>
            <person name="Higgins S."/>
            <person name="Loffler F."/>
        </authorList>
    </citation>
    <scope>NUCLEOTIDE SEQUENCE</scope>
</reference>
<evidence type="ECO:0000313" key="1">
    <source>
        <dbReference type="EMBL" id="MPN10908.1"/>
    </source>
</evidence>
<accession>A0A645F962</accession>
<proteinExistence type="predicted"/>
<dbReference type="AlphaFoldDB" id="A0A645F962"/>
<comment type="caution">
    <text evidence="1">The sequence shown here is derived from an EMBL/GenBank/DDBJ whole genome shotgun (WGS) entry which is preliminary data.</text>
</comment>
<gene>
    <name evidence="1" type="ORF">SDC9_158205</name>
</gene>
<name>A0A645F962_9ZZZZ</name>
<dbReference type="EMBL" id="VSSQ01057098">
    <property type="protein sequence ID" value="MPN10908.1"/>
    <property type="molecule type" value="Genomic_DNA"/>
</dbReference>
<protein>
    <submittedName>
        <fullName evidence="1">Uncharacterized protein</fullName>
    </submittedName>
</protein>
<organism evidence="1">
    <name type="scientific">bioreactor metagenome</name>
    <dbReference type="NCBI Taxonomy" id="1076179"/>
    <lineage>
        <taxon>unclassified sequences</taxon>
        <taxon>metagenomes</taxon>
        <taxon>ecological metagenomes</taxon>
    </lineage>
</organism>